<dbReference type="Proteomes" id="UP001500021">
    <property type="component" value="Unassembled WGS sequence"/>
</dbReference>
<reference evidence="1 2" key="1">
    <citation type="journal article" date="2019" name="Int. J. Syst. Evol. Microbiol.">
        <title>The Global Catalogue of Microorganisms (GCM) 10K type strain sequencing project: providing services to taxonomists for standard genome sequencing and annotation.</title>
        <authorList>
            <consortium name="The Broad Institute Genomics Platform"/>
            <consortium name="The Broad Institute Genome Sequencing Center for Infectious Disease"/>
            <person name="Wu L."/>
            <person name="Ma J."/>
        </authorList>
    </citation>
    <scope>NUCLEOTIDE SEQUENCE [LARGE SCALE GENOMIC DNA]</scope>
    <source>
        <strain evidence="1 2">JCM 15608</strain>
    </source>
</reference>
<name>A0ABN1L746_9GAMM</name>
<sequence>MNKLLMMSKVFALTAVLTMFGCSDGPAEDAGEKVDEVVSDSKNAVEDACEKAKELAGAEKQDC</sequence>
<dbReference type="PROSITE" id="PS51257">
    <property type="entry name" value="PROKAR_LIPOPROTEIN"/>
    <property type="match status" value="1"/>
</dbReference>
<accession>A0ABN1L746</accession>
<evidence type="ECO:0000313" key="1">
    <source>
        <dbReference type="EMBL" id="GAA0817425.1"/>
    </source>
</evidence>
<organism evidence="1 2">
    <name type="scientific">Colwellia asteriadis</name>
    <dbReference type="NCBI Taxonomy" id="517723"/>
    <lineage>
        <taxon>Bacteria</taxon>
        <taxon>Pseudomonadati</taxon>
        <taxon>Pseudomonadota</taxon>
        <taxon>Gammaproteobacteria</taxon>
        <taxon>Alteromonadales</taxon>
        <taxon>Colwelliaceae</taxon>
        <taxon>Colwellia</taxon>
    </lineage>
</organism>
<keyword evidence="2" id="KW-1185">Reference proteome</keyword>
<comment type="caution">
    <text evidence="1">The sequence shown here is derived from an EMBL/GenBank/DDBJ whole genome shotgun (WGS) entry which is preliminary data.</text>
</comment>
<protein>
    <recommendedName>
        <fullName evidence="3">Secreted protein</fullName>
    </recommendedName>
</protein>
<proteinExistence type="predicted"/>
<evidence type="ECO:0000313" key="2">
    <source>
        <dbReference type="Proteomes" id="UP001500021"/>
    </source>
</evidence>
<gene>
    <name evidence="1" type="ORF">GCM10009111_18620</name>
</gene>
<dbReference type="RefSeq" id="WP_215978910.1">
    <property type="nucleotide sequence ID" value="NZ_BAAAFA010000006.1"/>
</dbReference>
<evidence type="ECO:0008006" key="3">
    <source>
        <dbReference type="Google" id="ProtNLM"/>
    </source>
</evidence>
<dbReference type="EMBL" id="BAAAFA010000006">
    <property type="protein sequence ID" value="GAA0817425.1"/>
    <property type="molecule type" value="Genomic_DNA"/>
</dbReference>